<sequence>QSSNKVAEAITTILALEKTLESQEASICELEMQLHSRCVPDMVEFNLQLVDARSWCARTTDTLRRHRAALGMDEKANLAKMKKDIYLTVRLNACAVKTHIRDHLHQCKFELEQFERSYRATVTGEHKLHINTQHSIKRQEPGILKLVSTYNGLSPPSAAPPHIIPRDGIFLLDVDDNIWQDIGLNDERLDPPAWLSDEAVRNGICLQLEVDRCVEEARLMWERAVIQEWMLVEWESMQAALNNAST</sequence>
<accession>A0A1J8QLL3</accession>
<name>A0A1J8QLL3_9AGAM</name>
<gene>
    <name evidence="1" type="ORF">AZE42_13261</name>
</gene>
<feature type="non-terminal residue" evidence="1">
    <location>
        <position position="1"/>
    </location>
</feature>
<evidence type="ECO:0000313" key="2">
    <source>
        <dbReference type="Proteomes" id="UP000183567"/>
    </source>
</evidence>
<organism evidence="1 2">
    <name type="scientific">Rhizopogon vesiculosus</name>
    <dbReference type="NCBI Taxonomy" id="180088"/>
    <lineage>
        <taxon>Eukaryota</taxon>
        <taxon>Fungi</taxon>
        <taxon>Dikarya</taxon>
        <taxon>Basidiomycota</taxon>
        <taxon>Agaricomycotina</taxon>
        <taxon>Agaricomycetes</taxon>
        <taxon>Agaricomycetidae</taxon>
        <taxon>Boletales</taxon>
        <taxon>Suillineae</taxon>
        <taxon>Rhizopogonaceae</taxon>
        <taxon>Rhizopogon</taxon>
    </lineage>
</organism>
<dbReference type="OrthoDB" id="3364670at2759"/>
<reference evidence="1 2" key="1">
    <citation type="submission" date="2016-03" db="EMBL/GenBank/DDBJ databases">
        <title>Comparative genomics of the ectomycorrhizal sister species Rhizopogon vinicolor and Rhizopogon vesiculosus (Basidiomycota: Boletales) reveals a divergence of the mating type B locus.</title>
        <authorList>
            <person name="Mujic A.B."/>
            <person name="Kuo A."/>
            <person name="Tritt A."/>
            <person name="Lipzen A."/>
            <person name="Chen C."/>
            <person name="Johnson J."/>
            <person name="Sharma A."/>
            <person name="Barry K."/>
            <person name="Grigoriev I.V."/>
            <person name="Spatafora J.W."/>
        </authorList>
    </citation>
    <scope>NUCLEOTIDE SEQUENCE [LARGE SCALE GENOMIC DNA]</scope>
    <source>
        <strain evidence="1 2">AM-OR11-056</strain>
    </source>
</reference>
<evidence type="ECO:0000313" key="1">
    <source>
        <dbReference type="EMBL" id="OJA12660.1"/>
    </source>
</evidence>
<dbReference type="STRING" id="180088.A0A1J8QLL3"/>
<protein>
    <submittedName>
        <fullName evidence="1">Uncharacterized protein</fullName>
    </submittedName>
</protein>
<dbReference type="Proteomes" id="UP000183567">
    <property type="component" value="Unassembled WGS sequence"/>
</dbReference>
<dbReference type="AlphaFoldDB" id="A0A1J8QLL3"/>
<keyword evidence="2" id="KW-1185">Reference proteome</keyword>
<dbReference type="EMBL" id="LVVM01004545">
    <property type="protein sequence ID" value="OJA12660.1"/>
    <property type="molecule type" value="Genomic_DNA"/>
</dbReference>
<proteinExistence type="predicted"/>
<comment type="caution">
    <text evidence="1">The sequence shown here is derived from an EMBL/GenBank/DDBJ whole genome shotgun (WGS) entry which is preliminary data.</text>
</comment>